<dbReference type="STRING" id="446466.Cfla_2868"/>
<dbReference type="HOGENOM" id="CLU_1452000_0_0_11"/>
<dbReference type="Proteomes" id="UP000000849">
    <property type="component" value="Chromosome"/>
</dbReference>
<keyword evidence="4" id="KW-1185">Reference proteome</keyword>
<dbReference type="AlphaFoldDB" id="D5UK91"/>
<dbReference type="RefSeq" id="WP_013118083.1">
    <property type="nucleotide sequence ID" value="NC_014151.1"/>
</dbReference>
<feature type="transmembrane region" description="Helical" evidence="1">
    <location>
        <begin position="42"/>
        <end position="62"/>
    </location>
</feature>
<evidence type="ECO:0000259" key="2">
    <source>
        <dbReference type="Pfam" id="PF14340"/>
    </source>
</evidence>
<dbReference type="InterPro" id="IPR025508">
    <property type="entry name" value="DUF4395"/>
</dbReference>
<protein>
    <recommendedName>
        <fullName evidence="2">DUF4395 domain-containing protein</fullName>
    </recommendedName>
</protein>
<accession>D5UK91</accession>
<name>D5UK91_CELFN</name>
<dbReference type="KEGG" id="cfl:Cfla_2868"/>
<reference evidence="3 4" key="1">
    <citation type="journal article" date="2010" name="Stand. Genomic Sci.">
        <title>Complete genome sequence of Cellulomonas flavigena type strain (134).</title>
        <authorList>
            <person name="Abt B."/>
            <person name="Foster B."/>
            <person name="Lapidus A."/>
            <person name="Clum A."/>
            <person name="Sun H."/>
            <person name="Pukall R."/>
            <person name="Lucas S."/>
            <person name="Glavina Del Rio T."/>
            <person name="Nolan M."/>
            <person name="Tice H."/>
            <person name="Cheng J.F."/>
            <person name="Pitluck S."/>
            <person name="Liolios K."/>
            <person name="Ivanova N."/>
            <person name="Mavromatis K."/>
            <person name="Ovchinnikova G."/>
            <person name="Pati A."/>
            <person name="Goodwin L."/>
            <person name="Chen A."/>
            <person name="Palaniappan K."/>
            <person name="Land M."/>
            <person name="Hauser L."/>
            <person name="Chang Y.J."/>
            <person name="Jeffries C.D."/>
            <person name="Rohde M."/>
            <person name="Goker M."/>
            <person name="Woyke T."/>
            <person name="Bristow J."/>
            <person name="Eisen J.A."/>
            <person name="Markowitz V."/>
            <person name="Hugenholtz P."/>
            <person name="Kyrpides N.C."/>
            <person name="Klenk H.P."/>
        </authorList>
    </citation>
    <scope>NUCLEOTIDE SEQUENCE [LARGE SCALE GENOMIC DNA]</scope>
    <source>
        <strain evidence="4">ATCC 482 / DSM 20109 / BCRC 11376 / JCM 18109 / NBRC 3775 / NCIMB 8073 / NRS 134</strain>
    </source>
</reference>
<feature type="transmembrane region" description="Helical" evidence="1">
    <location>
        <begin position="140"/>
        <end position="161"/>
    </location>
</feature>
<evidence type="ECO:0000256" key="1">
    <source>
        <dbReference type="SAM" id="Phobius"/>
    </source>
</evidence>
<gene>
    <name evidence="3" type="ordered locus">Cfla_2868</name>
</gene>
<dbReference type="EMBL" id="CP001964">
    <property type="protein sequence ID" value="ADG75752.1"/>
    <property type="molecule type" value="Genomic_DNA"/>
</dbReference>
<evidence type="ECO:0000313" key="3">
    <source>
        <dbReference type="EMBL" id="ADG75752.1"/>
    </source>
</evidence>
<dbReference type="eggNOG" id="ENOG5031954">
    <property type="taxonomic scope" value="Bacteria"/>
</dbReference>
<organism evidence="3 4">
    <name type="scientific">Cellulomonas flavigena (strain ATCC 482 / DSM 20109 / BCRC 11376 / JCM 18109 / NBRC 3775 / NCIMB 8073 / NRS 134)</name>
    <dbReference type="NCBI Taxonomy" id="446466"/>
    <lineage>
        <taxon>Bacteria</taxon>
        <taxon>Bacillati</taxon>
        <taxon>Actinomycetota</taxon>
        <taxon>Actinomycetes</taxon>
        <taxon>Micrococcales</taxon>
        <taxon>Cellulomonadaceae</taxon>
        <taxon>Cellulomonas</taxon>
    </lineage>
</organism>
<evidence type="ECO:0000313" key="4">
    <source>
        <dbReference type="Proteomes" id="UP000000849"/>
    </source>
</evidence>
<feature type="domain" description="DUF4395" evidence="2">
    <location>
        <begin position="35"/>
        <end position="171"/>
    </location>
</feature>
<feature type="transmembrane region" description="Helical" evidence="1">
    <location>
        <begin position="114"/>
        <end position="134"/>
    </location>
</feature>
<keyword evidence="1" id="KW-0812">Transmembrane</keyword>
<keyword evidence="1" id="KW-0472">Membrane</keyword>
<keyword evidence="1" id="KW-1133">Transmembrane helix</keyword>
<sequence length="186" mass="18951">MGATGPRARTGADRAAAPDAPLVGVAMPGYDVPVIDERAVRAAAGILFLGGAVAFGVAAATGSSTPLKPFGMAVLLDLGLRVGVGDRWSPTLALGRLIVRRQTPEWVGAPQKVLAWWLGFALAAATCVATGWLAAPLGVTLALCGLCLTLLFVETAFGICLGCSLQRWLTRTPPSHCPGGACTTGD</sequence>
<dbReference type="Pfam" id="PF14340">
    <property type="entry name" value="DUF4395"/>
    <property type="match status" value="1"/>
</dbReference>
<proteinExistence type="predicted"/>